<organism evidence="1 2">
    <name type="scientific">Datura stramonium</name>
    <name type="common">Jimsonweed</name>
    <name type="synonym">Common thornapple</name>
    <dbReference type="NCBI Taxonomy" id="4076"/>
    <lineage>
        <taxon>Eukaryota</taxon>
        <taxon>Viridiplantae</taxon>
        <taxon>Streptophyta</taxon>
        <taxon>Embryophyta</taxon>
        <taxon>Tracheophyta</taxon>
        <taxon>Spermatophyta</taxon>
        <taxon>Magnoliopsida</taxon>
        <taxon>eudicotyledons</taxon>
        <taxon>Gunneridae</taxon>
        <taxon>Pentapetalae</taxon>
        <taxon>asterids</taxon>
        <taxon>lamiids</taxon>
        <taxon>Solanales</taxon>
        <taxon>Solanaceae</taxon>
        <taxon>Solanoideae</taxon>
        <taxon>Datureae</taxon>
        <taxon>Datura</taxon>
    </lineage>
</organism>
<gene>
    <name evidence="1" type="ORF">HAX54_003370</name>
</gene>
<dbReference type="EMBL" id="JACEIK010001154">
    <property type="protein sequence ID" value="MCD7466556.1"/>
    <property type="molecule type" value="Genomic_DNA"/>
</dbReference>
<name>A0ABS8T588_DATST</name>
<dbReference type="Proteomes" id="UP000823775">
    <property type="component" value="Unassembled WGS sequence"/>
</dbReference>
<comment type="caution">
    <text evidence="1">The sequence shown here is derived from an EMBL/GenBank/DDBJ whole genome shotgun (WGS) entry which is preliminary data.</text>
</comment>
<reference evidence="1 2" key="1">
    <citation type="journal article" date="2021" name="BMC Genomics">
        <title>Datura genome reveals duplications of psychoactive alkaloid biosynthetic genes and high mutation rate following tissue culture.</title>
        <authorList>
            <person name="Rajewski A."/>
            <person name="Carter-House D."/>
            <person name="Stajich J."/>
            <person name="Litt A."/>
        </authorList>
    </citation>
    <scope>NUCLEOTIDE SEQUENCE [LARGE SCALE GENOMIC DNA]</scope>
    <source>
        <strain evidence="1">AR-01</strain>
    </source>
</reference>
<accession>A0ABS8T588</accession>
<sequence length="106" mass="11911">MKYLSAPTLDLRPLVMTGILHSKHRRPLLVPSSLLYGLRLIGVPQVSTRVSPVGHNSHFNFQVHWFKPASNQQFMDCYQHFAGEAPVLSIFLQHSGPLLRLAGTHT</sequence>
<evidence type="ECO:0000313" key="1">
    <source>
        <dbReference type="EMBL" id="MCD7466556.1"/>
    </source>
</evidence>
<proteinExistence type="predicted"/>
<evidence type="ECO:0000313" key="2">
    <source>
        <dbReference type="Proteomes" id="UP000823775"/>
    </source>
</evidence>
<keyword evidence="2" id="KW-1185">Reference proteome</keyword>
<protein>
    <submittedName>
        <fullName evidence="1">Uncharacterized protein</fullName>
    </submittedName>
</protein>